<feature type="domain" description="Glutamine amidotransferase" evidence="5">
    <location>
        <begin position="18"/>
        <end position="211"/>
    </location>
</feature>
<reference evidence="6 7" key="1">
    <citation type="submission" date="2023-04" db="EMBL/GenBank/DDBJ databases">
        <title>Genome of Basidiobolus ranarum AG-B5.</title>
        <authorList>
            <person name="Stajich J.E."/>
            <person name="Carter-House D."/>
            <person name="Gryganskyi A."/>
        </authorList>
    </citation>
    <scope>NUCLEOTIDE SEQUENCE [LARGE SCALE GENOMIC DNA]</scope>
    <source>
        <strain evidence="6 7">AG-B5</strain>
    </source>
</reference>
<dbReference type="NCBIfam" id="TIGR00566">
    <property type="entry name" value="trpG_papA"/>
    <property type="match status" value="1"/>
</dbReference>
<dbReference type="InterPro" id="IPR017926">
    <property type="entry name" value="GATASE"/>
</dbReference>
<organism evidence="6 7">
    <name type="scientific">Basidiobolus ranarum</name>
    <dbReference type="NCBI Taxonomy" id="34480"/>
    <lineage>
        <taxon>Eukaryota</taxon>
        <taxon>Fungi</taxon>
        <taxon>Fungi incertae sedis</taxon>
        <taxon>Zoopagomycota</taxon>
        <taxon>Entomophthoromycotina</taxon>
        <taxon>Basidiobolomycetes</taxon>
        <taxon>Basidiobolales</taxon>
        <taxon>Basidiobolaceae</taxon>
        <taxon>Basidiobolus</taxon>
    </lineage>
</organism>
<protein>
    <recommendedName>
        <fullName evidence="2">anthranilate synthase</fullName>
        <ecNumber evidence="2">4.1.3.27</ecNumber>
    </recommendedName>
</protein>
<evidence type="ECO:0000256" key="2">
    <source>
        <dbReference type="ARBA" id="ARBA00012266"/>
    </source>
</evidence>
<evidence type="ECO:0000259" key="5">
    <source>
        <dbReference type="Pfam" id="PF00117"/>
    </source>
</evidence>
<dbReference type="PANTHER" id="PTHR43418:SF4">
    <property type="entry name" value="MULTIFUNCTIONAL TRYPTOPHAN BIOSYNTHESIS PROTEIN"/>
    <property type="match status" value="1"/>
</dbReference>
<dbReference type="InterPro" id="IPR029062">
    <property type="entry name" value="Class_I_gatase-like"/>
</dbReference>
<keyword evidence="3" id="KW-0057">Aromatic amino acid biosynthesis</keyword>
<dbReference type="Proteomes" id="UP001479436">
    <property type="component" value="Unassembled WGS sequence"/>
</dbReference>
<dbReference type="PROSITE" id="PS51273">
    <property type="entry name" value="GATASE_TYPE_1"/>
    <property type="match status" value="1"/>
</dbReference>
<dbReference type="InterPro" id="IPR006221">
    <property type="entry name" value="TrpG/PapA_dom"/>
</dbReference>
<comment type="pathway">
    <text evidence="1">Amino-acid biosynthesis; L-tryptophan biosynthesis; L-tryptophan from chorismate: step 1/5.</text>
</comment>
<gene>
    <name evidence="6" type="primary">ABZ1_4</name>
    <name evidence="6" type="ORF">K7432_017617</name>
</gene>
<keyword evidence="6" id="KW-0808">Transferase</keyword>
<dbReference type="Pfam" id="PF00117">
    <property type="entry name" value="GATase"/>
    <property type="match status" value="1"/>
</dbReference>
<name>A0ABR2VL90_9FUNG</name>
<dbReference type="EC" id="4.1.3.27" evidence="2"/>
<dbReference type="PRINTS" id="PR00097">
    <property type="entry name" value="ANTSNTHASEII"/>
</dbReference>
<proteinExistence type="predicted"/>
<keyword evidence="3" id="KW-0028">Amino-acid biosynthesis</keyword>
<dbReference type="PANTHER" id="PTHR43418">
    <property type="entry name" value="MULTIFUNCTIONAL TRYPTOPHAN BIOSYNTHESIS PROTEIN-RELATED"/>
    <property type="match status" value="1"/>
</dbReference>
<dbReference type="EMBL" id="JASJQH010010936">
    <property type="protein sequence ID" value="KAK9667607.1"/>
    <property type="molecule type" value="Genomic_DNA"/>
</dbReference>
<dbReference type="SUPFAM" id="SSF52317">
    <property type="entry name" value="Class I glutamine amidotransferase-like"/>
    <property type="match status" value="1"/>
</dbReference>
<dbReference type="PRINTS" id="PR00096">
    <property type="entry name" value="GATASE"/>
</dbReference>
<keyword evidence="4" id="KW-0315">Glutamine amidotransferase</keyword>
<keyword evidence="3" id="KW-0822">Tryptophan biosynthesis</keyword>
<dbReference type="CDD" id="cd01743">
    <property type="entry name" value="GATase1_Anthranilate_Synthase"/>
    <property type="match status" value="1"/>
</dbReference>
<evidence type="ECO:0000313" key="6">
    <source>
        <dbReference type="EMBL" id="KAK9667607.1"/>
    </source>
</evidence>
<dbReference type="InterPro" id="IPR050472">
    <property type="entry name" value="Anth_synth/Amidotransfase"/>
</dbReference>
<evidence type="ECO:0000256" key="1">
    <source>
        <dbReference type="ARBA" id="ARBA00004873"/>
    </source>
</evidence>
<dbReference type="PRINTS" id="PR00099">
    <property type="entry name" value="CPSGATASE"/>
</dbReference>
<keyword evidence="6" id="KW-0032">Aminotransferase</keyword>
<comment type="caution">
    <text evidence="6">The sequence shown here is derived from an EMBL/GenBank/DDBJ whole genome shotgun (WGS) entry which is preliminary data.</text>
</comment>
<sequence length="326" mass="37099">MDSISLAYNPEIRSLRTLVIDNYDSYTFNLLQLWPSTENTIVIRNDQFEWEYLKSEILPYIDNVIISPGPGRPEREEDFGICRNILQEADIPIFGVCLGHQGIAHLFGGKVVHAPQVMHGRLSAIHHQQENLENTLFSGIPSPFNAVRYHSLVVSPESFPNSLIATAWCEEEYIDAHTIMGLQHRAKPIYGVQFHPESICTDHGKRMMLNFQRITLNWLKQRNALLPRPNIPRGISNLSVLAASMTQWSTPEYNKEYTVYAHKVSGLKLSSDVVFENMFAKDEVAFWMDSARKNDIQSGFSFMGSGKENGSFNLSFSTERRQVSIS</sequence>
<evidence type="ECO:0000313" key="7">
    <source>
        <dbReference type="Proteomes" id="UP001479436"/>
    </source>
</evidence>
<evidence type="ECO:0000256" key="3">
    <source>
        <dbReference type="ARBA" id="ARBA00022822"/>
    </source>
</evidence>
<dbReference type="Gene3D" id="3.40.50.880">
    <property type="match status" value="1"/>
</dbReference>
<accession>A0ABR2VL90</accession>
<dbReference type="GO" id="GO:0046820">
    <property type="term" value="F:4-amino-4-deoxychorismate synthase activity"/>
    <property type="evidence" value="ECO:0007669"/>
    <property type="project" value="UniProtKB-EC"/>
</dbReference>
<keyword evidence="7" id="KW-1185">Reference proteome</keyword>
<evidence type="ECO:0000256" key="4">
    <source>
        <dbReference type="ARBA" id="ARBA00022962"/>
    </source>
</evidence>